<reference evidence="7 8" key="1">
    <citation type="submission" date="2016-10" db="EMBL/GenBank/DDBJ databases">
        <authorList>
            <person name="Varghese N."/>
            <person name="Submissions S."/>
        </authorList>
    </citation>
    <scope>NUCLEOTIDE SEQUENCE [LARGE SCALE GENOMIC DNA]</scope>
    <source>
        <strain evidence="7 8">DSM 16525</strain>
    </source>
</reference>
<dbReference type="SMART" id="SM00046">
    <property type="entry name" value="DAGKc"/>
    <property type="match status" value="1"/>
</dbReference>
<evidence type="ECO:0000256" key="3">
    <source>
        <dbReference type="ARBA" id="ARBA00022777"/>
    </source>
</evidence>
<dbReference type="InterPro" id="IPR017438">
    <property type="entry name" value="ATP-NAD_kinase_N"/>
</dbReference>
<dbReference type="AlphaFoldDB" id="A0A511T598"/>
<evidence type="ECO:0000256" key="2">
    <source>
        <dbReference type="ARBA" id="ARBA00022741"/>
    </source>
</evidence>
<sequence length="307" mass="32993">MKTFLVVNPRSANGQTGKRWVEIAAQVGRVLGDFGHGFTQGGMDAARITREAIDQGYECIVAVGGDGTLNEVTNGFFRDGKAINPNAALGLIPRGTGGDFRRTFGWGLDLESSLERLRTDTTEPFDVGRLDFIDNDGKPATRYFANIASFGVSAVVAREVNSGSKALGGNFSFVWGTLKGLVKYTERKVKVSTDGGPAETLDVTAVAVANGRYFGSGMFVAPDAITHDGAFDITIWSGYGLSDFLLKSKGVYNGSHVTWKGTRRLRCQSVHAEPVDEQEVFLDVDGETPGRLPATFTLLPSAIRIKV</sequence>
<dbReference type="PROSITE" id="PS50146">
    <property type="entry name" value="DAGK"/>
    <property type="match status" value="1"/>
</dbReference>
<dbReference type="OrthoDB" id="142078at2"/>
<accession>A0A511T598</accession>
<keyword evidence="4" id="KW-0067">ATP-binding</keyword>
<proteinExistence type="predicted"/>
<dbReference type="SUPFAM" id="SSF111331">
    <property type="entry name" value="NAD kinase/diacylglycerol kinase-like"/>
    <property type="match status" value="1"/>
</dbReference>
<dbReference type="Proteomes" id="UP000321514">
    <property type="component" value="Unassembled WGS sequence"/>
</dbReference>
<protein>
    <submittedName>
        <fullName evidence="6 7">Lipid kinase</fullName>
    </submittedName>
</protein>
<dbReference type="Pfam" id="PF19279">
    <property type="entry name" value="YegS_C"/>
    <property type="match status" value="1"/>
</dbReference>
<gene>
    <name evidence="6" type="ORF">MFU01_43680</name>
    <name evidence="7" type="ORF">SAMN05443572_105586</name>
</gene>
<dbReference type="InterPro" id="IPR045540">
    <property type="entry name" value="YegS/DAGK_C"/>
</dbReference>
<keyword evidence="1" id="KW-0808">Transferase</keyword>
<feature type="domain" description="DAGKc" evidence="5">
    <location>
        <begin position="1"/>
        <end position="135"/>
    </location>
</feature>
<evidence type="ECO:0000313" key="9">
    <source>
        <dbReference type="Proteomes" id="UP000321514"/>
    </source>
</evidence>
<dbReference type="Proteomes" id="UP000183760">
    <property type="component" value="Unassembled WGS sequence"/>
</dbReference>
<dbReference type="Gene3D" id="2.60.200.40">
    <property type="match status" value="1"/>
</dbReference>
<dbReference type="PANTHER" id="PTHR12358">
    <property type="entry name" value="SPHINGOSINE KINASE"/>
    <property type="match status" value="1"/>
</dbReference>
<dbReference type="EMBL" id="FOIB01000005">
    <property type="protein sequence ID" value="SEU17392.1"/>
    <property type="molecule type" value="Genomic_DNA"/>
</dbReference>
<evidence type="ECO:0000256" key="1">
    <source>
        <dbReference type="ARBA" id="ARBA00022679"/>
    </source>
</evidence>
<dbReference type="InterPro" id="IPR005218">
    <property type="entry name" value="Diacylglycerol/lipid_kinase"/>
</dbReference>
<dbReference type="NCBIfam" id="TIGR00147">
    <property type="entry name" value="YegS/Rv2252/BmrU family lipid kinase"/>
    <property type="match status" value="1"/>
</dbReference>
<dbReference type="RefSeq" id="WP_074955566.1">
    <property type="nucleotide sequence ID" value="NZ_BJXR01000033.1"/>
</dbReference>
<dbReference type="EMBL" id="BJXR01000033">
    <property type="protein sequence ID" value="GEN09331.1"/>
    <property type="molecule type" value="Genomic_DNA"/>
</dbReference>
<evidence type="ECO:0000313" key="8">
    <source>
        <dbReference type="Proteomes" id="UP000183760"/>
    </source>
</evidence>
<keyword evidence="2" id="KW-0547">Nucleotide-binding</keyword>
<keyword evidence="8" id="KW-1185">Reference proteome</keyword>
<dbReference type="Gene3D" id="3.40.50.10330">
    <property type="entry name" value="Probable inorganic polyphosphate/atp-NAD kinase, domain 1"/>
    <property type="match status" value="1"/>
</dbReference>
<dbReference type="InterPro" id="IPR016064">
    <property type="entry name" value="NAD/diacylglycerol_kinase_sf"/>
</dbReference>
<evidence type="ECO:0000313" key="6">
    <source>
        <dbReference type="EMBL" id="GEN09331.1"/>
    </source>
</evidence>
<reference evidence="6 9" key="2">
    <citation type="submission" date="2019-07" db="EMBL/GenBank/DDBJ databases">
        <title>Whole genome shotgun sequence of Myxococcus fulvus NBRC 100333.</title>
        <authorList>
            <person name="Hosoyama A."/>
            <person name="Uohara A."/>
            <person name="Ohji S."/>
            <person name="Ichikawa N."/>
        </authorList>
    </citation>
    <scope>NUCLEOTIDE SEQUENCE [LARGE SCALE GENOMIC DNA]</scope>
    <source>
        <strain evidence="6 9">NBRC 100333</strain>
    </source>
</reference>
<dbReference type="PANTHER" id="PTHR12358:SF54">
    <property type="entry name" value="SPHINGOSINE KINASE RELATED PROTEIN"/>
    <property type="match status" value="1"/>
</dbReference>
<dbReference type="GO" id="GO:0016301">
    <property type="term" value="F:kinase activity"/>
    <property type="evidence" value="ECO:0007669"/>
    <property type="project" value="UniProtKB-KW"/>
</dbReference>
<dbReference type="GO" id="GO:0005524">
    <property type="term" value="F:ATP binding"/>
    <property type="evidence" value="ECO:0007669"/>
    <property type="project" value="UniProtKB-KW"/>
</dbReference>
<evidence type="ECO:0000313" key="7">
    <source>
        <dbReference type="EMBL" id="SEU17392.1"/>
    </source>
</evidence>
<dbReference type="InterPro" id="IPR050187">
    <property type="entry name" value="Lipid_Phosphate_FormReg"/>
</dbReference>
<keyword evidence="3 6" id="KW-0418">Kinase</keyword>
<dbReference type="InterPro" id="IPR001206">
    <property type="entry name" value="Diacylglycerol_kinase_cat_dom"/>
</dbReference>
<comment type="caution">
    <text evidence="6">The sequence shown here is derived from an EMBL/GenBank/DDBJ whole genome shotgun (WGS) entry which is preliminary data.</text>
</comment>
<organism evidence="6 9">
    <name type="scientific">Myxococcus fulvus</name>
    <dbReference type="NCBI Taxonomy" id="33"/>
    <lineage>
        <taxon>Bacteria</taxon>
        <taxon>Pseudomonadati</taxon>
        <taxon>Myxococcota</taxon>
        <taxon>Myxococcia</taxon>
        <taxon>Myxococcales</taxon>
        <taxon>Cystobacterineae</taxon>
        <taxon>Myxococcaceae</taxon>
        <taxon>Myxococcus</taxon>
    </lineage>
</organism>
<evidence type="ECO:0000256" key="4">
    <source>
        <dbReference type="ARBA" id="ARBA00022840"/>
    </source>
</evidence>
<dbReference type="Pfam" id="PF00781">
    <property type="entry name" value="DAGK_cat"/>
    <property type="match status" value="1"/>
</dbReference>
<dbReference type="GO" id="GO:0008654">
    <property type="term" value="P:phospholipid biosynthetic process"/>
    <property type="evidence" value="ECO:0007669"/>
    <property type="project" value="InterPro"/>
</dbReference>
<name>A0A511T598_MYXFU</name>
<evidence type="ECO:0000259" key="5">
    <source>
        <dbReference type="PROSITE" id="PS50146"/>
    </source>
</evidence>
<dbReference type="STRING" id="1334629.MFUL124B02_28215"/>